<comment type="subcellular location">
    <subcellularLocation>
        <location evidence="1 11">Membrane</location>
        <topology evidence="1 11">Multi-pass membrane protein</topology>
    </subcellularLocation>
</comment>
<sequence>MLIVLWQICTAIVFDAVAVGLIFHRISRGASRSKSILFSDKAIVRYIRGVPHFMFRLGERRKYHLIEATVRCYCIRHERIPKHPSHRSSIDDDVKYQTTNSNNNSQTHVETTYFVSRQMRLLQPDDRFGSHVWMGLPQVVVHRMDKVSPLRPTEPLWFDAQGISHQYPPPRPSDISDSAASIAEGDPLYIGSNNDVSSNVEDNSECIGDFLRDRDIELVVLVEGTDEGTGAATQARHSYKLCDVAFNHTFADCVHPYSCRERNGPSSLDPVVSIDFSKFHDISRLSTEEIDCDSCAYIPEHQN</sequence>
<keyword evidence="14" id="KW-1185">Reference proteome</keyword>
<keyword evidence="2 11" id="KW-0813">Transport</keyword>
<keyword evidence="5 11" id="KW-0851">Voltage-gated channel</keyword>
<gene>
    <name evidence="13" type="ORF">FRACYDRAFT_269055</name>
</gene>
<dbReference type="Gene3D" id="2.60.40.1400">
    <property type="entry name" value="G protein-activated inward rectifier potassium channel 1"/>
    <property type="match status" value="1"/>
</dbReference>
<dbReference type="Proteomes" id="UP000095751">
    <property type="component" value="Unassembled WGS sequence"/>
</dbReference>
<keyword evidence="10 11" id="KW-0407">Ion channel</keyword>
<evidence type="ECO:0000256" key="8">
    <source>
        <dbReference type="ARBA" id="ARBA00023065"/>
    </source>
</evidence>
<dbReference type="OrthoDB" id="273257at2759"/>
<dbReference type="GO" id="GO:0005886">
    <property type="term" value="C:plasma membrane"/>
    <property type="evidence" value="ECO:0007669"/>
    <property type="project" value="TreeGrafter"/>
</dbReference>
<organism evidence="13 14">
    <name type="scientific">Fragilariopsis cylindrus CCMP1102</name>
    <dbReference type="NCBI Taxonomy" id="635003"/>
    <lineage>
        <taxon>Eukaryota</taxon>
        <taxon>Sar</taxon>
        <taxon>Stramenopiles</taxon>
        <taxon>Ochrophyta</taxon>
        <taxon>Bacillariophyta</taxon>
        <taxon>Bacillariophyceae</taxon>
        <taxon>Bacillariophycidae</taxon>
        <taxon>Bacillariales</taxon>
        <taxon>Bacillariaceae</taxon>
        <taxon>Fragilariopsis</taxon>
    </lineage>
</organism>
<dbReference type="PANTHER" id="PTHR11767:SF103">
    <property type="entry name" value="POTASSIUM CHANNEL INWARDLY RECTIFYING TRANSMEMBRANE DOMAIN-CONTAINING PROTEIN"/>
    <property type="match status" value="1"/>
</dbReference>
<keyword evidence="3 11" id="KW-0633">Potassium transport</keyword>
<evidence type="ECO:0000313" key="13">
    <source>
        <dbReference type="EMBL" id="OEU16600.1"/>
    </source>
</evidence>
<dbReference type="SUPFAM" id="SSF81296">
    <property type="entry name" value="E set domains"/>
    <property type="match status" value="1"/>
</dbReference>
<dbReference type="GO" id="GO:0034765">
    <property type="term" value="P:regulation of monoatomic ion transmembrane transport"/>
    <property type="evidence" value="ECO:0007669"/>
    <property type="project" value="TreeGrafter"/>
</dbReference>
<keyword evidence="7" id="KW-1133">Transmembrane helix</keyword>
<dbReference type="PANTHER" id="PTHR11767">
    <property type="entry name" value="INWARD RECTIFIER POTASSIUM CHANNEL"/>
    <property type="match status" value="1"/>
</dbReference>
<dbReference type="InterPro" id="IPR041647">
    <property type="entry name" value="IRK_C"/>
</dbReference>
<dbReference type="InterPro" id="IPR014756">
    <property type="entry name" value="Ig_E-set"/>
</dbReference>
<keyword evidence="9" id="KW-0472">Membrane</keyword>
<evidence type="ECO:0000256" key="11">
    <source>
        <dbReference type="RuleBase" id="RU003822"/>
    </source>
</evidence>
<dbReference type="GO" id="GO:0005242">
    <property type="term" value="F:inward rectifier potassium channel activity"/>
    <property type="evidence" value="ECO:0007669"/>
    <property type="project" value="InterPro"/>
</dbReference>
<keyword evidence="8 11" id="KW-0406">Ion transport</keyword>
<feature type="domain" description="Inward rectifier potassium channel C-terminal" evidence="12">
    <location>
        <begin position="211"/>
        <end position="256"/>
    </location>
</feature>
<evidence type="ECO:0000256" key="5">
    <source>
        <dbReference type="ARBA" id="ARBA00022882"/>
    </source>
</evidence>
<dbReference type="InterPro" id="IPR013518">
    <property type="entry name" value="K_chnl_inward-rec_Kir_cyto"/>
</dbReference>
<evidence type="ECO:0000256" key="9">
    <source>
        <dbReference type="ARBA" id="ARBA00023136"/>
    </source>
</evidence>
<evidence type="ECO:0000256" key="1">
    <source>
        <dbReference type="ARBA" id="ARBA00004141"/>
    </source>
</evidence>
<accession>A0A1E7FEK9</accession>
<dbReference type="GO" id="GO:0034702">
    <property type="term" value="C:monoatomic ion channel complex"/>
    <property type="evidence" value="ECO:0007669"/>
    <property type="project" value="UniProtKB-KW"/>
</dbReference>
<name>A0A1E7FEK9_9STRA</name>
<comment type="similarity">
    <text evidence="11">Belongs to the inward rectifier-type potassium channel (TC 1.A.2.1) family.</text>
</comment>
<evidence type="ECO:0000256" key="7">
    <source>
        <dbReference type="ARBA" id="ARBA00022989"/>
    </source>
</evidence>
<evidence type="ECO:0000256" key="6">
    <source>
        <dbReference type="ARBA" id="ARBA00022958"/>
    </source>
</evidence>
<evidence type="ECO:0000259" key="12">
    <source>
        <dbReference type="Pfam" id="PF17655"/>
    </source>
</evidence>
<dbReference type="Pfam" id="PF17655">
    <property type="entry name" value="IRK_C"/>
    <property type="match status" value="1"/>
</dbReference>
<dbReference type="EMBL" id="KV784358">
    <property type="protein sequence ID" value="OEU16600.1"/>
    <property type="molecule type" value="Genomic_DNA"/>
</dbReference>
<reference evidence="13 14" key="1">
    <citation type="submission" date="2016-09" db="EMBL/GenBank/DDBJ databases">
        <title>Extensive genetic diversity and differential bi-allelic expression allows diatom success in the polar Southern Ocean.</title>
        <authorList>
            <consortium name="DOE Joint Genome Institute"/>
            <person name="Mock T."/>
            <person name="Otillar R.P."/>
            <person name="Strauss J."/>
            <person name="Dupont C."/>
            <person name="Frickenhaus S."/>
            <person name="Maumus F."/>
            <person name="Mcmullan M."/>
            <person name="Sanges R."/>
            <person name="Schmutz J."/>
            <person name="Toseland A."/>
            <person name="Valas R."/>
            <person name="Veluchamy A."/>
            <person name="Ward B.J."/>
            <person name="Allen A."/>
            <person name="Barry K."/>
            <person name="Falciatore A."/>
            <person name="Ferrante M."/>
            <person name="Fortunato A.E."/>
            <person name="Gloeckner G."/>
            <person name="Gruber A."/>
            <person name="Hipkin R."/>
            <person name="Janech M."/>
            <person name="Kroth P."/>
            <person name="Leese F."/>
            <person name="Lindquist E."/>
            <person name="Lyon B.R."/>
            <person name="Martin J."/>
            <person name="Mayer C."/>
            <person name="Parker M."/>
            <person name="Quesneville H."/>
            <person name="Raymond J."/>
            <person name="Uhlig C."/>
            <person name="Valentin K.U."/>
            <person name="Worden A.Z."/>
            <person name="Armbrust E.V."/>
            <person name="Bowler C."/>
            <person name="Green B."/>
            <person name="Moulton V."/>
            <person name="Van Oosterhout C."/>
            <person name="Grigoriev I."/>
        </authorList>
    </citation>
    <scope>NUCLEOTIDE SEQUENCE [LARGE SCALE GENOMIC DNA]</scope>
    <source>
        <strain evidence="13 14">CCMP1102</strain>
    </source>
</reference>
<keyword evidence="4 11" id="KW-0812">Transmembrane</keyword>
<evidence type="ECO:0000256" key="4">
    <source>
        <dbReference type="ARBA" id="ARBA00022692"/>
    </source>
</evidence>
<evidence type="ECO:0000256" key="2">
    <source>
        <dbReference type="ARBA" id="ARBA00022448"/>
    </source>
</evidence>
<evidence type="ECO:0000313" key="14">
    <source>
        <dbReference type="Proteomes" id="UP000095751"/>
    </source>
</evidence>
<protein>
    <submittedName>
        <fullName evidence="13">E set domain-containing protein</fullName>
    </submittedName>
</protein>
<evidence type="ECO:0000256" key="3">
    <source>
        <dbReference type="ARBA" id="ARBA00022538"/>
    </source>
</evidence>
<dbReference type="KEGG" id="fcy:FRACYDRAFT_269055"/>
<dbReference type="GO" id="GO:1990573">
    <property type="term" value="P:potassium ion import across plasma membrane"/>
    <property type="evidence" value="ECO:0007669"/>
    <property type="project" value="TreeGrafter"/>
</dbReference>
<dbReference type="InParanoid" id="A0A1E7FEK9"/>
<evidence type="ECO:0000256" key="10">
    <source>
        <dbReference type="ARBA" id="ARBA00023303"/>
    </source>
</evidence>
<keyword evidence="6 11" id="KW-0630">Potassium</keyword>
<proteinExistence type="inferred from homology"/>
<dbReference type="AlphaFoldDB" id="A0A1E7FEK9"/>
<dbReference type="InterPro" id="IPR016449">
    <property type="entry name" value="K_chnl_inward-rec_Kir"/>
</dbReference>